<dbReference type="InterPro" id="IPR029033">
    <property type="entry name" value="His_PPase_superfam"/>
</dbReference>
<dbReference type="GO" id="GO:0016791">
    <property type="term" value="F:phosphatase activity"/>
    <property type="evidence" value="ECO:0007669"/>
    <property type="project" value="TreeGrafter"/>
</dbReference>
<dbReference type="RefSeq" id="WP_085881930.1">
    <property type="nucleotide sequence ID" value="NZ_FWFR01000001.1"/>
</dbReference>
<dbReference type="Pfam" id="PF00300">
    <property type="entry name" value="His_Phos_1"/>
    <property type="match status" value="1"/>
</dbReference>
<evidence type="ECO:0000313" key="2">
    <source>
        <dbReference type="Proteomes" id="UP000193200"/>
    </source>
</evidence>
<dbReference type="GO" id="GO:0005737">
    <property type="term" value="C:cytoplasm"/>
    <property type="evidence" value="ECO:0007669"/>
    <property type="project" value="TreeGrafter"/>
</dbReference>
<accession>A0A1Y5RQK5</accession>
<protein>
    <submittedName>
        <fullName evidence="1">Phosphoserine phosphatase 1</fullName>
        <ecNumber evidence="1">3.1.3.3</ecNumber>
    </submittedName>
</protein>
<dbReference type="CDD" id="cd07067">
    <property type="entry name" value="HP_PGM_like"/>
    <property type="match status" value="1"/>
</dbReference>
<dbReference type="FunCoup" id="A0A1Y5RQK5">
    <property type="interactions" value="572"/>
</dbReference>
<keyword evidence="2" id="KW-1185">Reference proteome</keyword>
<proteinExistence type="predicted"/>
<sequence>MPIILMRHGHTIYNGPPRRMQGREDVPLSPGGRAAAAALASVLAAEIGAPARIAVSPARRCRETLEAAVAPPHPPTTFDERLWEIDNARFSGRLESAIMAEEPEHYRDWLERPHETRPGGGESLAEMQARVFAALDDIVAAAGDETTLVVTHGGPIRLVRLALEGRPLSAFHDMRIENLSRHPVDPARWRAIRSAGDSR</sequence>
<dbReference type="InParanoid" id="A0A1Y5RQK5"/>
<dbReference type="PANTHER" id="PTHR48100">
    <property type="entry name" value="BROAD-SPECIFICITY PHOSPHATASE YOR283W-RELATED"/>
    <property type="match status" value="1"/>
</dbReference>
<dbReference type="InterPro" id="IPR013078">
    <property type="entry name" value="His_Pase_superF_clade-1"/>
</dbReference>
<evidence type="ECO:0000313" key="1">
    <source>
        <dbReference type="EMBL" id="SLN22705.1"/>
    </source>
</evidence>
<dbReference type="PANTHER" id="PTHR48100:SF62">
    <property type="entry name" value="GLUCOSYL-3-PHOSPHOGLYCERATE PHOSPHATASE"/>
    <property type="match status" value="1"/>
</dbReference>
<dbReference type="InterPro" id="IPR050275">
    <property type="entry name" value="PGM_Phosphatase"/>
</dbReference>
<dbReference type="EMBL" id="FWFR01000001">
    <property type="protein sequence ID" value="SLN22705.1"/>
    <property type="molecule type" value="Genomic_DNA"/>
</dbReference>
<dbReference type="SMART" id="SM00855">
    <property type="entry name" value="PGAM"/>
    <property type="match status" value="1"/>
</dbReference>
<dbReference type="AlphaFoldDB" id="A0A1Y5RQK5"/>
<dbReference type="OrthoDB" id="9781415at2"/>
<keyword evidence="1" id="KW-0378">Hydrolase</keyword>
<dbReference type="Gene3D" id="3.40.50.1240">
    <property type="entry name" value="Phosphoglycerate mutase-like"/>
    <property type="match status" value="1"/>
</dbReference>
<reference evidence="1 2" key="1">
    <citation type="submission" date="2017-03" db="EMBL/GenBank/DDBJ databases">
        <authorList>
            <person name="Afonso C.L."/>
            <person name="Miller P.J."/>
            <person name="Scott M.A."/>
            <person name="Spackman E."/>
            <person name="Goraichik I."/>
            <person name="Dimitrov K.M."/>
            <person name="Suarez D.L."/>
            <person name="Swayne D.E."/>
        </authorList>
    </citation>
    <scope>NUCLEOTIDE SEQUENCE [LARGE SCALE GENOMIC DNA]</scope>
    <source>
        <strain evidence="1 2">CECT 7691</strain>
    </source>
</reference>
<name>A0A1Y5RQK5_9PROT</name>
<gene>
    <name evidence="1" type="primary">pspA_2</name>
    <name evidence="1" type="ORF">OCH7691_00606</name>
</gene>
<dbReference type="SUPFAM" id="SSF53254">
    <property type="entry name" value="Phosphoglycerate mutase-like"/>
    <property type="match status" value="1"/>
</dbReference>
<dbReference type="Proteomes" id="UP000193200">
    <property type="component" value="Unassembled WGS sequence"/>
</dbReference>
<dbReference type="EC" id="3.1.3.3" evidence="1"/>
<organism evidence="1 2">
    <name type="scientific">Oceanibacterium hippocampi</name>
    <dbReference type="NCBI Taxonomy" id="745714"/>
    <lineage>
        <taxon>Bacteria</taxon>
        <taxon>Pseudomonadati</taxon>
        <taxon>Pseudomonadota</taxon>
        <taxon>Alphaproteobacteria</taxon>
        <taxon>Sneathiellales</taxon>
        <taxon>Sneathiellaceae</taxon>
        <taxon>Oceanibacterium</taxon>
    </lineage>
</organism>